<comment type="caution">
    <text evidence="2">The sequence shown here is derived from an EMBL/GenBank/DDBJ whole genome shotgun (WGS) entry which is preliminary data.</text>
</comment>
<dbReference type="STRING" id="86259.A0A4Z1PJY0"/>
<feature type="region of interest" description="Disordered" evidence="1">
    <location>
        <begin position="377"/>
        <end position="460"/>
    </location>
</feature>
<feature type="compositionally biased region" description="Polar residues" evidence="1">
    <location>
        <begin position="445"/>
        <end position="460"/>
    </location>
</feature>
<feature type="compositionally biased region" description="Basic residues" evidence="1">
    <location>
        <begin position="408"/>
        <end position="424"/>
    </location>
</feature>
<proteinExistence type="predicted"/>
<dbReference type="Proteomes" id="UP000298493">
    <property type="component" value="Unassembled WGS sequence"/>
</dbReference>
<protein>
    <submittedName>
        <fullName evidence="2">Cytochrome P450</fullName>
    </submittedName>
</protein>
<feature type="compositionally biased region" description="Basic and acidic residues" evidence="1">
    <location>
        <begin position="397"/>
        <end position="407"/>
    </location>
</feature>
<accession>A0A4Z1PJY0</accession>
<evidence type="ECO:0000256" key="1">
    <source>
        <dbReference type="SAM" id="MobiDB-lite"/>
    </source>
</evidence>
<evidence type="ECO:0000313" key="3">
    <source>
        <dbReference type="Proteomes" id="UP000298493"/>
    </source>
</evidence>
<name>A0A4Z1PJY0_9PEZI</name>
<reference evidence="2 3" key="1">
    <citation type="submission" date="2019-04" db="EMBL/GenBank/DDBJ databases">
        <title>High contiguity whole genome sequence and gene annotation resource for two Venturia nashicola isolates.</title>
        <authorList>
            <person name="Prokchorchik M."/>
            <person name="Won K."/>
            <person name="Lee Y."/>
            <person name="Choi E.D."/>
            <person name="Segonzac C."/>
            <person name="Sohn K.H."/>
        </authorList>
    </citation>
    <scope>NUCLEOTIDE SEQUENCE [LARGE SCALE GENOMIC DNA]</scope>
    <source>
        <strain evidence="2 3">PRI2</strain>
    </source>
</reference>
<evidence type="ECO:0000313" key="2">
    <source>
        <dbReference type="EMBL" id="TID25926.1"/>
    </source>
</evidence>
<gene>
    <name evidence="2" type="ORF">E6O75_ATG03789</name>
</gene>
<sequence>MNDEAFVQRDRAKRPGLVDPQDLITRLLELENSVDRNRGSLSPSLASTAPPLTEEEEYLKDKQYQAEAYHTLINSGGRPSHTLDQMETVVDSPGEIGEILSFWQAQTWGSNSWKVFSPQATRWQCFLRFQRHARQQHFGDEKILLMAGSWDDWDEFLALNTKLRIRGGMRYTEYVKAARERLLRNGFTQRFQPCEDLSQQDKLTTWIEYLNYEYLWFELFEEDVEEGQQPHDDSWMVLVRSEVLQPGETEENILSADSKALLWAKEQKAEEDVKAAKLRVATLEAYHLQPQNSNDTPHSRRQQLQLAAAYANLAKTSAMLNKIRKRCDSIIDFIRATRVFRIARENAHNHVKLLRWILSQIPIIELESTTLYRTETNRGQDEINSAPTQHKKNNKRQRSDDDQPSRRESHKRARVIRPLRHRMATRSDDEPVDIHASLPRRSLRISMQTKGNGPTSKHNT</sequence>
<dbReference type="EMBL" id="SNSC02000003">
    <property type="protein sequence ID" value="TID25926.1"/>
    <property type="molecule type" value="Genomic_DNA"/>
</dbReference>
<organism evidence="2 3">
    <name type="scientific">Venturia nashicola</name>
    <dbReference type="NCBI Taxonomy" id="86259"/>
    <lineage>
        <taxon>Eukaryota</taxon>
        <taxon>Fungi</taxon>
        <taxon>Dikarya</taxon>
        <taxon>Ascomycota</taxon>
        <taxon>Pezizomycotina</taxon>
        <taxon>Dothideomycetes</taxon>
        <taxon>Pleosporomycetidae</taxon>
        <taxon>Venturiales</taxon>
        <taxon>Venturiaceae</taxon>
        <taxon>Venturia</taxon>
    </lineage>
</organism>
<keyword evidence="3" id="KW-1185">Reference proteome</keyword>
<dbReference type="AlphaFoldDB" id="A0A4Z1PJY0"/>